<gene>
    <name evidence="8" type="ORF">HMPREF1541_04106</name>
</gene>
<dbReference type="InterPro" id="IPR043519">
    <property type="entry name" value="NT_sf"/>
</dbReference>
<organism evidence="8 9">
    <name type="scientific">Cyphellophora europaea (strain CBS 101466)</name>
    <name type="common">Phialophora europaea</name>
    <dbReference type="NCBI Taxonomy" id="1220924"/>
    <lineage>
        <taxon>Eukaryota</taxon>
        <taxon>Fungi</taxon>
        <taxon>Dikarya</taxon>
        <taxon>Ascomycota</taxon>
        <taxon>Pezizomycotina</taxon>
        <taxon>Eurotiomycetes</taxon>
        <taxon>Chaetothyriomycetidae</taxon>
        <taxon>Chaetothyriales</taxon>
        <taxon>Cyphellophoraceae</taxon>
        <taxon>Cyphellophora</taxon>
    </lineage>
</organism>
<feature type="domain" description="Poly A polymerase head" evidence="6">
    <location>
        <begin position="39"/>
        <end position="126"/>
    </location>
</feature>
<dbReference type="PANTHER" id="PTHR13734:SF5">
    <property type="entry name" value="CCA TRNA NUCLEOTIDYLTRANSFERASE, MITOCHONDRIAL"/>
    <property type="match status" value="1"/>
</dbReference>
<keyword evidence="2 5" id="KW-0808">Transferase</keyword>
<dbReference type="GO" id="GO:0052929">
    <property type="term" value="F:ATP:3'-cytidine-cytidine-tRNA adenylyltransferase activity"/>
    <property type="evidence" value="ECO:0007669"/>
    <property type="project" value="EnsemblFungi"/>
</dbReference>
<evidence type="ECO:0000313" key="8">
    <source>
        <dbReference type="EMBL" id="ETN42165.1"/>
    </source>
</evidence>
<sequence length="429" mass="48355">MTGMQFGEALQSFMAEHESEYEELAQKQGFAADIKGLHKIEANPEKSKHLETITTRMFGIDVDFVNLRKEVYDDSSRNPQVEFGTAEEDALRRDATVNALFFNLDTQEVEDFTQQGLTDMKNGIIRTPLAPYQTFKDDPLRVLRLIRFSCRLGYGIEESALQAMADPKIHKALSTKISRERVGIEVHKIFQGPNAYVGLTLINDLGLYPNVFASPGSSAPPNRDAVQSAYDATRYILEQEEDNFSARYLGQLTWLLASYVPWYSQGRTIAVKEARNAIKSNNKLTGALGDAITFRPLIQQGINVVNKGTATRGIIGMIVRTSKGLWRPHLLYSLLCDMVDNDFEEQLTRYQKFSDYVQEQNLQDAHLADKDLVLKGNEIQDALGERKAGPWLKSAVDMVVEWQFDNEATATKENAIEMIRARRGDLGLD</sequence>
<dbReference type="Pfam" id="PF12627">
    <property type="entry name" value="PolyA_pol_RNAbd"/>
    <property type="match status" value="1"/>
</dbReference>
<dbReference type="InParanoid" id="W2S0P9"/>
<evidence type="ECO:0000256" key="4">
    <source>
        <dbReference type="ARBA" id="ARBA00022884"/>
    </source>
</evidence>
<dbReference type="STRING" id="1220924.W2S0P9"/>
<dbReference type="InterPro" id="IPR032828">
    <property type="entry name" value="PolyA_RNA-bd"/>
</dbReference>
<dbReference type="GO" id="GO:0052927">
    <property type="term" value="F:CC tRNA cytidylyltransferase activity"/>
    <property type="evidence" value="ECO:0007669"/>
    <property type="project" value="EnsemblFungi"/>
</dbReference>
<dbReference type="FunCoup" id="W2S0P9">
    <property type="interactions" value="133"/>
</dbReference>
<dbReference type="SUPFAM" id="SSF81891">
    <property type="entry name" value="Poly A polymerase C-terminal region-like"/>
    <property type="match status" value="1"/>
</dbReference>
<keyword evidence="3" id="KW-0547">Nucleotide-binding</keyword>
<dbReference type="GO" id="GO:0000166">
    <property type="term" value="F:nucleotide binding"/>
    <property type="evidence" value="ECO:0007669"/>
    <property type="project" value="UniProtKB-KW"/>
</dbReference>
<dbReference type="OrthoDB" id="445712at2759"/>
<evidence type="ECO:0000259" key="6">
    <source>
        <dbReference type="Pfam" id="PF01743"/>
    </source>
</evidence>
<dbReference type="GO" id="GO:0004810">
    <property type="term" value="F:CCA tRNA nucleotidyltransferase activity"/>
    <property type="evidence" value="ECO:0007669"/>
    <property type="project" value="EnsemblFungi"/>
</dbReference>
<dbReference type="Proteomes" id="UP000030752">
    <property type="component" value="Unassembled WGS sequence"/>
</dbReference>
<dbReference type="EMBL" id="KB822719">
    <property type="protein sequence ID" value="ETN42165.1"/>
    <property type="molecule type" value="Genomic_DNA"/>
</dbReference>
<evidence type="ECO:0000256" key="1">
    <source>
        <dbReference type="ARBA" id="ARBA00007265"/>
    </source>
</evidence>
<keyword evidence="9" id="KW-1185">Reference proteome</keyword>
<dbReference type="HOGENOM" id="CLU_019592_2_0_1"/>
<dbReference type="Gene3D" id="1.10.3090.10">
    <property type="entry name" value="cca-adding enzyme, domain 2"/>
    <property type="match status" value="1"/>
</dbReference>
<accession>W2S0P9</accession>
<evidence type="ECO:0000256" key="2">
    <source>
        <dbReference type="ARBA" id="ARBA00022679"/>
    </source>
</evidence>
<evidence type="ECO:0008006" key="10">
    <source>
        <dbReference type="Google" id="ProtNLM"/>
    </source>
</evidence>
<dbReference type="Gene3D" id="3.30.460.10">
    <property type="entry name" value="Beta Polymerase, domain 2"/>
    <property type="match status" value="1"/>
</dbReference>
<name>W2S0P9_CYPE1</name>
<reference evidence="8 9" key="1">
    <citation type="submission" date="2013-03" db="EMBL/GenBank/DDBJ databases">
        <title>The Genome Sequence of Phialophora europaea CBS 101466.</title>
        <authorList>
            <consortium name="The Broad Institute Genomics Platform"/>
            <person name="Cuomo C."/>
            <person name="de Hoog S."/>
            <person name="Gorbushina A."/>
            <person name="Walker B."/>
            <person name="Young S.K."/>
            <person name="Zeng Q."/>
            <person name="Gargeya S."/>
            <person name="Fitzgerald M."/>
            <person name="Haas B."/>
            <person name="Abouelleil A."/>
            <person name="Allen A.W."/>
            <person name="Alvarado L."/>
            <person name="Arachchi H.M."/>
            <person name="Berlin A.M."/>
            <person name="Chapman S.B."/>
            <person name="Gainer-Dewar J."/>
            <person name="Goldberg J."/>
            <person name="Griggs A."/>
            <person name="Gujja S."/>
            <person name="Hansen M."/>
            <person name="Howarth C."/>
            <person name="Imamovic A."/>
            <person name="Ireland A."/>
            <person name="Larimer J."/>
            <person name="McCowan C."/>
            <person name="Murphy C."/>
            <person name="Pearson M."/>
            <person name="Poon T.W."/>
            <person name="Priest M."/>
            <person name="Roberts A."/>
            <person name="Saif S."/>
            <person name="Shea T."/>
            <person name="Sisk P."/>
            <person name="Sykes S."/>
            <person name="Wortman J."/>
            <person name="Nusbaum C."/>
            <person name="Birren B."/>
        </authorList>
    </citation>
    <scope>NUCLEOTIDE SEQUENCE [LARGE SCALE GENOMIC DNA]</scope>
    <source>
        <strain evidence="8 9">CBS 101466</strain>
    </source>
</reference>
<protein>
    <recommendedName>
        <fullName evidence="10">Poly A polymerase head domain-containing protein</fullName>
    </recommendedName>
</protein>
<dbReference type="Pfam" id="PF01743">
    <property type="entry name" value="PolyA_pol"/>
    <property type="match status" value="1"/>
</dbReference>
<evidence type="ECO:0000259" key="7">
    <source>
        <dbReference type="Pfam" id="PF12627"/>
    </source>
</evidence>
<dbReference type="VEuPathDB" id="FungiDB:HMPREF1541_04106"/>
<dbReference type="RefSeq" id="XP_008716674.1">
    <property type="nucleotide sequence ID" value="XM_008718452.1"/>
</dbReference>
<comment type="similarity">
    <text evidence="1 5">Belongs to the tRNA nucleotidyltransferase/poly(A) polymerase family.</text>
</comment>
<feature type="domain" description="tRNA nucleotidyltransferase/poly(A) polymerase RNA and SrmB- binding" evidence="7">
    <location>
        <begin position="156"/>
        <end position="212"/>
    </location>
</feature>
<dbReference type="GeneID" id="19971445"/>
<evidence type="ECO:0000256" key="5">
    <source>
        <dbReference type="RuleBase" id="RU003953"/>
    </source>
</evidence>
<dbReference type="GO" id="GO:0001680">
    <property type="term" value="P:tRNA 3'-terminal CCA addition"/>
    <property type="evidence" value="ECO:0007669"/>
    <property type="project" value="EnsemblFungi"/>
</dbReference>
<dbReference type="eggNOG" id="KOG2159">
    <property type="taxonomic scope" value="Eukaryota"/>
</dbReference>
<dbReference type="InterPro" id="IPR002646">
    <property type="entry name" value="PolA_pol_head_dom"/>
</dbReference>
<dbReference type="AlphaFoldDB" id="W2S0P9"/>
<evidence type="ECO:0000313" key="9">
    <source>
        <dbReference type="Proteomes" id="UP000030752"/>
    </source>
</evidence>
<dbReference type="GO" id="GO:0003723">
    <property type="term" value="F:RNA binding"/>
    <property type="evidence" value="ECO:0007669"/>
    <property type="project" value="UniProtKB-KW"/>
</dbReference>
<keyword evidence="4 5" id="KW-0694">RNA-binding</keyword>
<proteinExistence type="inferred from homology"/>
<evidence type="ECO:0000256" key="3">
    <source>
        <dbReference type="ARBA" id="ARBA00022741"/>
    </source>
</evidence>
<dbReference type="PANTHER" id="PTHR13734">
    <property type="entry name" value="TRNA-NUCLEOTIDYLTRANSFERASE"/>
    <property type="match status" value="1"/>
</dbReference>
<dbReference type="GO" id="GO:0005759">
    <property type="term" value="C:mitochondrial matrix"/>
    <property type="evidence" value="ECO:0007669"/>
    <property type="project" value="EnsemblFungi"/>
</dbReference>
<dbReference type="SUPFAM" id="SSF81301">
    <property type="entry name" value="Nucleotidyltransferase"/>
    <property type="match status" value="1"/>
</dbReference>